<dbReference type="Proteomes" id="UP000018888">
    <property type="component" value="Unassembled WGS sequence"/>
</dbReference>
<reference evidence="2 3" key="2">
    <citation type="journal article" date="2018" name="New Phytol.">
        <title>High intraspecific genome diversity in the model arbuscular mycorrhizal symbiont Rhizophagus irregularis.</title>
        <authorList>
            <person name="Chen E.C.H."/>
            <person name="Morin E."/>
            <person name="Beaudet D."/>
            <person name="Noel J."/>
            <person name="Yildirir G."/>
            <person name="Ndikumana S."/>
            <person name="Charron P."/>
            <person name="St-Onge C."/>
            <person name="Giorgi J."/>
            <person name="Kruger M."/>
            <person name="Marton T."/>
            <person name="Ropars J."/>
            <person name="Grigoriev I.V."/>
            <person name="Hainaut M."/>
            <person name="Henrissat B."/>
            <person name="Roux C."/>
            <person name="Martin F."/>
            <person name="Corradi N."/>
        </authorList>
    </citation>
    <scope>NUCLEOTIDE SEQUENCE [LARGE SCALE GENOMIC DNA]</scope>
    <source>
        <strain evidence="2 3">DAOM 197198</strain>
    </source>
</reference>
<proteinExistence type="predicted"/>
<accession>A0A2P4P1B5</accession>
<feature type="transmembrane region" description="Helical" evidence="1">
    <location>
        <begin position="7"/>
        <end position="24"/>
    </location>
</feature>
<reference evidence="2 3" key="1">
    <citation type="journal article" date="2013" name="Proc. Natl. Acad. Sci. U.S.A.">
        <title>Genome of an arbuscular mycorrhizal fungus provides insight into the oldest plant symbiosis.</title>
        <authorList>
            <person name="Tisserant E."/>
            <person name="Malbreil M."/>
            <person name="Kuo A."/>
            <person name="Kohler A."/>
            <person name="Symeonidi A."/>
            <person name="Balestrini R."/>
            <person name="Charron P."/>
            <person name="Duensing N."/>
            <person name="Frei Dit Frey N."/>
            <person name="Gianinazzi-Pearson V."/>
            <person name="Gilbert L.B."/>
            <person name="Handa Y."/>
            <person name="Herr J.R."/>
            <person name="Hijri M."/>
            <person name="Koul R."/>
            <person name="Kawaguchi M."/>
            <person name="Krajinski F."/>
            <person name="Lammers P.J."/>
            <person name="Masclaux F.G."/>
            <person name="Murat C."/>
            <person name="Morin E."/>
            <person name="Ndikumana S."/>
            <person name="Pagni M."/>
            <person name="Petitpierre D."/>
            <person name="Requena N."/>
            <person name="Rosikiewicz P."/>
            <person name="Riley R."/>
            <person name="Saito K."/>
            <person name="San Clemente H."/>
            <person name="Shapiro H."/>
            <person name="van Tuinen D."/>
            <person name="Becard G."/>
            <person name="Bonfante P."/>
            <person name="Paszkowski U."/>
            <person name="Shachar-Hill Y.Y."/>
            <person name="Tuskan G.A."/>
            <person name="Young P.W."/>
            <person name="Sanders I.R."/>
            <person name="Henrissat B."/>
            <person name="Rensing S.A."/>
            <person name="Grigoriev I.V."/>
            <person name="Corradi N."/>
            <person name="Roux C."/>
            <person name="Martin F."/>
        </authorList>
    </citation>
    <scope>NUCLEOTIDE SEQUENCE [LARGE SCALE GENOMIC DNA]</scope>
    <source>
        <strain evidence="2 3">DAOM 197198</strain>
    </source>
</reference>
<name>A0A2P4P1B5_RHIID</name>
<dbReference type="AlphaFoldDB" id="A0A2P4P1B5"/>
<dbReference type="EMBL" id="AUPC02000468">
    <property type="protein sequence ID" value="POG59171.1"/>
    <property type="molecule type" value="Genomic_DNA"/>
</dbReference>
<keyword evidence="1" id="KW-0472">Membrane</keyword>
<feature type="transmembrane region" description="Helical" evidence="1">
    <location>
        <begin position="30"/>
        <end position="47"/>
    </location>
</feature>
<evidence type="ECO:0000256" key="1">
    <source>
        <dbReference type="SAM" id="Phobius"/>
    </source>
</evidence>
<organism evidence="2 3">
    <name type="scientific">Rhizophagus irregularis (strain DAOM 181602 / DAOM 197198 / MUCL 43194)</name>
    <name type="common">Arbuscular mycorrhizal fungus</name>
    <name type="synonym">Glomus intraradices</name>
    <dbReference type="NCBI Taxonomy" id="747089"/>
    <lineage>
        <taxon>Eukaryota</taxon>
        <taxon>Fungi</taxon>
        <taxon>Fungi incertae sedis</taxon>
        <taxon>Mucoromycota</taxon>
        <taxon>Glomeromycotina</taxon>
        <taxon>Glomeromycetes</taxon>
        <taxon>Glomerales</taxon>
        <taxon>Glomeraceae</taxon>
        <taxon>Rhizophagus</taxon>
    </lineage>
</organism>
<keyword evidence="3" id="KW-1185">Reference proteome</keyword>
<evidence type="ECO:0000313" key="2">
    <source>
        <dbReference type="EMBL" id="POG59171.1"/>
    </source>
</evidence>
<gene>
    <name evidence="2" type="ORF">GLOIN_2v856783</name>
</gene>
<comment type="caution">
    <text evidence="2">The sequence shown here is derived from an EMBL/GenBank/DDBJ whole genome shotgun (WGS) entry which is preliminary data.</text>
</comment>
<protein>
    <submittedName>
        <fullName evidence="2">Uncharacterized protein</fullName>
    </submittedName>
</protein>
<keyword evidence="1" id="KW-0812">Transmembrane</keyword>
<evidence type="ECO:0000313" key="3">
    <source>
        <dbReference type="Proteomes" id="UP000018888"/>
    </source>
</evidence>
<sequence>MYIYMYICVYIYVHLEYIILLNINKKFRNSLFLFAIFPNLYIIFGKPRATFFLKKKFIVVECVVRMCCKKCVMFFLSF</sequence>
<keyword evidence="1" id="KW-1133">Transmembrane helix</keyword>